<gene>
    <name evidence="1" type="ORF">CN958_23505</name>
</gene>
<accession>A0A2B9DLG4</accession>
<organism evidence="1 2">
    <name type="scientific">Bacillus cereus</name>
    <dbReference type="NCBI Taxonomy" id="1396"/>
    <lineage>
        <taxon>Bacteria</taxon>
        <taxon>Bacillati</taxon>
        <taxon>Bacillota</taxon>
        <taxon>Bacilli</taxon>
        <taxon>Bacillales</taxon>
        <taxon>Bacillaceae</taxon>
        <taxon>Bacillus</taxon>
        <taxon>Bacillus cereus group</taxon>
    </lineage>
</organism>
<dbReference type="EMBL" id="NUHO01000103">
    <property type="protein sequence ID" value="PGM89710.1"/>
    <property type="molecule type" value="Genomic_DNA"/>
</dbReference>
<proteinExistence type="predicted"/>
<dbReference type="RefSeq" id="WP_098778624.1">
    <property type="nucleotide sequence ID" value="NZ_NUHO01000103.1"/>
</dbReference>
<dbReference type="AlphaFoldDB" id="A0A2B9DLG4"/>
<sequence>MCSLKSEEVKQLITDLERRKSGLKRIQNGFSRIHSEEYRDGVNNQIGILDQVVMRLNWILRDESN</sequence>
<evidence type="ECO:0000313" key="2">
    <source>
        <dbReference type="Proteomes" id="UP000222054"/>
    </source>
</evidence>
<comment type="caution">
    <text evidence="1">The sequence shown here is derived from an EMBL/GenBank/DDBJ whole genome shotgun (WGS) entry which is preliminary data.</text>
</comment>
<protein>
    <submittedName>
        <fullName evidence="1">Uncharacterized protein</fullName>
    </submittedName>
</protein>
<name>A0A2B9DLG4_BACCE</name>
<evidence type="ECO:0000313" key="1">
    <source>
        <dbReference type="EMBL" id="PGM89710.1"/>
    </source>
</evidence>
<dbReference type="Proteomes" id="UP000222054">
    <property type="component" value="Unassembled WGS sequence"/>
</dbReference>
<reference evidence="1 2" key="1">
    <citation type="submission" date="2017-09" db="EMBL/GenBank/DDBJ databases">
        <title>Large-scale bioinformatics analysis of Bacillus genomes uncovers conserved roles of natural products in bacterial physiology.</title>
        <authorList>
            <consortium name="Agbiome Team Llc"/>
            <person name="Bleich R.M."/>
            <person name="Grubbs K.J."/>
            <person name="Santa Maria K.C."/>
            <person name="Allen S.E."/>
            <person name="Farag S."/>
            <person name="Shank E.A."/>
            <person name="Bowers A."/>
        </authorList>
    </citation>
    <scope>NUCLEOTIDE SEQUENCE [LARGE SCALE GENOMIC DNA]</scope>
    <source>
        <strain evidence="1 2">AFS053130</strain>
    </source>
</reference>